<organism evidence="1 2">
    <name type="scientific">Leifsonia soli</name>
    <dbReference type="NCBI Taxonomy" id="582665"/>
    <lineage>
        <taxon>Bacteria</taxon>
        <taxon>Bacillati</taxon>
        <taxon>Actinomycetota</taxon>
        <taxon>Actinomycetes</taxon>
        <taxon>Micrococcales</taxon>
        <taxon>Microbacteriaceae</taxon>
        <taxon>Leifsonia</taxon>
    </lineage>
</organism>
<keyword evidence="2" id="KW-1185">Reference proteome</keyword>
<evidence type="ECO:0000313" key="2">
    <source>
        <dbReference type="Proteomes" id="UP000589620"/>
    </source>
</evidence>
<proteinExistence type="predicted"/>
<sequence>MGRSTRAALWLGVTVVVLATLAGAVMSIATIGMAQELPRTLVARYLTALEHGKAEQAMRIAGIHRSAGDILLTDKVYATATHRITSFTVGRPVTRSGRTTVEAVLTQGDQEQRRTFAFERTGGLPGVPLWRMAKVAPDTVSFEVQAPDGMTYSIAGIRPANQALRTIVTLRALPGSYPMSFTSPNAAYRIWDADVASRPSGRPQTTRFPAQLSSDGDTAARAAVDAWLDACVATTVADPAGCPFVVDDTTDDGYTVSGVHWTLDDRPLVAVDSSWAHGGWMVSSDRGSIEASATVTSPSDGSTGQASTDPFEFEYFGFVTFGPGGAVFTPQLSDGSTQG</sequence>
<dbReference type="EMBL" id="JACCBJ010000001">
    <property type="protein sequence ID" value="NYD74448.1"/>
    <property type="molecule type" value="Genomic_DNA"/>
</dbReference>
<name>A0A852SZ08_9MICO</name>
<gene>
    <name evidence="1" type="ORF">BJ963_001967</name>
</gene>
<reference evidence="1 2" key="1">
    <citation type="submission" date="2020-07" db="EMBL/GenBank/DDBJ databases">
        <title>Sequencing the genomes of 1000 actinobacteria strains.</title>
        <authorList>
            <person name="Klenk H.-P."/>
        </authorList>
    </citation>
    <scope>NUCLEOTIDE SEQUENCE [LARGE SCALE GENOMIC DNA]</scope>
    <source>
        <strain evidence="1 2">DSM 23871</strain>
    </source>
</reference>
<dbReference type="AlphaFoldDB" id="A0A852SZ08"/>
<evidence type="ECO:0000313" key="1">
    <source>
        <dbReference type="EMBL" id="NYD74448.1"/>
    </source>
</evidence>
<accession>A0A852SZ08</accession>
<dbReference type="Proteomes" id="UP000589620">
    <property type="component" value="Unassembled WGS sequence"/>
</dbReference>
<dbReference type="RefSeq" id="WP_179456297.1">
    <property type="nucleotide sequence ID" value="NZ_BAAAPX010000001.1"/>
</dbReference>
<comment type="caution">
    <text evidence="1">The sequence shown here is derived from an EMBL/GenBank/DDBJ whole genome shotgun (WGS) entry which is preliminary data.</text>
</comment>
<protein>
    <submittedName>
        <fullName evidence="1">Uncharacterized protein</fullName>
    </submittedName>
</protein>